<dbReference type="GO" id="GO:0008395">
    <property type="term" value="F:steroid hydroxylase activity"/>
    <property type="evidence" value="ECO:0007669"/>
    <property type="project" value="TreeGrafter"/>
</dbReference>
<dbReference type="EMBL" id="ML987189">
    <property type="protein sequence ID" value="KAF2256923.1"/>
    <property type="molecule type" value="Genomic_DNA"/>
</dbReference>
<dbReference type="CDD" id="cd11040">
    <property type="entry name" value="CYP7_CYP8-like"/>
    <property type="match status" value="1"/>
</dbReference>
<proteinExistence type="inferred from homology"/>
<evidence type="ECO:0000313" key="8">
    <source>
        <dbReference type="EMBL" id="KAF2256923.1"/>
    </source>
</evidence>
<dbReference type="InterPro" id="IPR017972">
    <property type="entry name" value="Cyt_P450_CS"/>
</dbReference>
<keyword evidence="7" id="KW-0560">Oxidoreductase</keyword>
<dbReference type="InterPro" id="IPR001128">
    <property type="entry name" value="Cyt_P450"/>
</dbReference>
<dbReference type="PANTHER" id="PTHR24304">
    <property type="entry name" value="CYTOCHROME P450 FAMILY 7"/>
    <property type="match status" value="1"/>
</dbReference>
<dbReference type="SUPFAM" id="SSF48264">
    <property type="entry name" value="Cytochrome P450"/>
    <property type="match status" value="1"/>
</dbReference>
<keyword evidence="5 6" id="KW-0408">Iron</keyword>
<sequence>MHSEILYSCFGLSRQALKAYKRDDSGPYANPYPGTNVEARNRLEYRTFISHHQFLIGSGFAPLCKRFEKSIASHFNAFRSGISGDWVHGEDFMHVFKHTLLAPALIDSVVGPALLERDPDFLANFWTIDDNVWSLTSRLPKFLIPKPHVALNKCLAAVKEWHAWAKEHSDPTATTVDSGEDDAYWGSKFVRERQVLFSTIDGQNQDTIASQDLGFLWGSNHNTVTSAFWLFADVFLRPELLQRIRKEAGSCQIESPERGLPKFDMERLQRQPYAQAVYAETLRLRTHGVILRQPSQDLQLNEWSIPKGSPVVTSSTTAHMNAAVWSAPQRGSRPATEFYPERFFLPKSESAEPEFSMSGTDGSWVPFGGGVHACPGRRFVKYETILTLAILVTVFDIEILASRKDLEMSERRFGFGVLEPRGRVPFRIRARASV</sequence>
<reference evidence="8" key="1">
    <citation type="journal article" date="2020" name="Stud. Mycol.">
        <title>101 Dothideomycetes genomes: a test case for predicting lifestyles and emergence of pathogens.</title>
        <authorList>
            <person name="Haridas S."/>
            <person name="Albert R."/>
            <person name="Binder M."/>
            <person name="Bloem J."/>
            <person name="Labutti K."/>
            <person name="Salamov A."/>
            <person name="Andreopoulos B."/>
            <person name="Baker S."/>
            <person name="Barry K."/>
            <person name="Bills G."/>
            <person name="Bluhm B."/>
            <person name="Cannon C."/>
            <person name="Castanera R."/>
            <person name="Culley D."/>
            <person name="Daum C."/>
            <person name="Ezra D."/>
            <person name="Gonzalez J."/>
            <person name="Henrissat B."/>
            <person name="Kuo A."/>
            <person name="Liang C."/>
            <person name="Lipzen A."/>
            <person name="Lutzoni F."/>
            <person name="Magnuson J."/>
            <person name="Mondo S."/>
            <person name="Nolan M."/>
            <person name="Ohm R."/>
            <person name="Pangilinan J."/>
            <person name="Park H.-J."/>
            <person name="Ramirez L."/>
            <person name="Alfaro M."/>
            <person name="Sun H."/>
            <person name="Tritt A."/>
            <person name="Yoshinaga Y."/>
            <person name="Zwiers L.-H."/>
            <person name="Turgeon B."/>
            <person name="Goodwin S."/>
            <person name="Spatafora J."/>
            <person name="Crous P."/>
            <person name="Grigoriev I."/>
        </authorList>
    </citation>
    <scope>NUCLEOTIDE SEQUENCE</scope>
    <source>
        <strain evidence="8">CBS 122368</strain>
    </source>
</reference>
<name>A0A6A6J612_9PLEO</name>
<evidence type="ECO:0000256" key="3">
    <source>
        <dbReference type="ARBA" id="ARBA00022617"/>
    </source>
</evidence>
<evidence type="ECO:0000313" key="9">
    <source>
        <dbReference type="Proteomes" id="UP000800094"/>
    </source>
</evidence>
<dbReference type="InterPro" id="IPR002403">
    <property type="entry name" value="Cyt_P450_E_grp-IV"/>
</dbReference>
<dbReference type="InterPro" id="IPR036396">
    <property type="entry name" value="Cyt_P450_sf"/>
</dbReference>
<organism evidence="8 9">
    <name type="scientific">Trematosphaeria pertusa</name>
    <dbReference type="NCBI Taxonomy" id="390896"/>
    <lineage>
        <taxon>Eukaryota</taxon>
        <taxon>Fungi</taxon>
        <taxon>Dikarya</taxon>
        <taxon>Ascomycota</taxon>
        <taxon>Pezizomycotina</taxon>
        <taxon>Dothideomycetes</taxon>
        <taxon>Pleosporomycetidae</taxon>
        <taxon>Pleosporales</taxon>
        <taxon>Massarineae</taxon>
        <taxon>Trematosphaeriaceae</taxon>
        <taxon>Trematosphaeria</taxon>
    </lineage>
</organism>
<evidence type="ECO:0000256" key="1">
    <source>
        <dbReference type="ARBA" id="ARBA00001971"/>
    </source>
</evidence>
<dbReference type="Proteomes" id="UP000800094">
    <property type="component" value="Unassembled WGS sequence"/>
</dbReference>
<comment type="similarity">
    <text evidence="2 7">Belongs to the cytochrome P450 family.</text>
</comment>
<keyword evidence="9" id="KW-1185">Reference proteome</keyword>
<comment type="cofactor">
    <cofactor evidence="1 6">
        <name>heme</name>
        <dbReference type="ChEBI" id="CHEBI:30413"/>
    </cofactor>
</comment>
<feature type="binding site" description="axial binding residue" evidence="6">
    <location>
        <position position="374"/>
    </location>
    <ligand>
        <name>heme</name>
        <dbReference type="ChEBI" id="CHEBI:30413"/>
    </ligand>
    <ligandPart>
        <name>Fe</name>
        <dbReference type="ChEBI" id="CHEBI:18248"/>
    </ligandPart>
</feature>
<dbReference type="PANTHER" id="PTHR24304:SF2">
    <property type="entry name" value="24-HYDROXYCHOLESTEROL 7-ALPHA-HYDROXYLASE"/>
    <property type="match status" value="1"/>
</dbReference>
<dbReference type="PRINTS" id="PR00465">
    <property type="entry name" value="EP450IV"/>
</dbReference>
<evidence type="ECO:0000256" key="4">
    <source>
        <dbReference type="ARBA" id="ARBA00022723"/>
    </source>
</evidence>
<gene>
    <name evidence="8" type="ORF">BU26DRAFT_446044</name>
</gene>
<dbReference type="Pfam" id="PF00067">
    <property type="entry name" value="p450"/>
    <property type="match status" value="1"/>
</dbReference>
<evidence type="ECO:0000256" key="6">
    <source>
        <dbReference type="PIRSR" id="PIRSR602403-1"/>
    </source>
</evidence>
<dbReference type="AlphaFoldDB" id="A0A6A6J612"/>
<keyword evidence="7" id="KW-0503">Monooxygenase</keyword>
<keyword evidence="4 6" id="KW-0479">Metal-binding</keyword>
<evidence type="ECO:0000256" key="5">
    <source>
        <dbReference type="ARBA" id="ARBA00023004"/>
    </source>
</evidence>
<dbReference type="GO" id="GO:0005506">
    <property type="term" value="F:iron ion binding"/>
    <property type="evidence" value="ECO:0007669"/>
    <property type="project" value="InterPro"/>
</dbReference>
<keyword evidence="3 6" id="KW-0349">Heme</keyword>
<dbReference type="GO" id="GO:0020037">
    <property type="term" value="F:heme binding"/>
    <property type="evidence" value="ECO:0007669"/>
    <property type="project" value="InterPro"/>
</dbReference>
<dbReference type="GO" id="GO:0016705">
    <property type="term" value="F:oxidoreductase activity, acting on paired donors, with incorporation or reduction of molecular oxygen"/>
    <property type="evidence" value="ECO:0007669"/>
    <property type="project" value="InterPro"/>
</dbReference>
<evidence type="ECO:0000256" key="2">
    <source>
        <dbReference type="ARBA" id="ARBA00010617"/>
    </source>
</evidence>
<dbReference type="PROSITE" id="PS00086">
    <property type="entry name" value="CYTOCHROME_P450"/>
    <property type="match status" value="1"/>
</dbReference>
<protein>
    <submittedName>
        <fullName evidence="8">Cytochrome P450</fullName>
    </submittedName>
</protein>
<evidence type="ECO:0000256" key="7">
    <source>
        <dbReference type="RuleBase" id="RU000461"/>
    </source>
</evidence>
<accession>A0A6A6J612</accession>
<dbReference type="InterPro" id="IPR050529">
    <property type="entry name" value="CYP450_sterol_14alpha_dmase"/>
</dbReference>
<dbReference type="GeneID" id="54577933"/>
<dbReference type="Gene3D" id="1.10.630.10">
    <property type="entry name" value="Cytochrome P450"/>
    <property type="match status" value="1"/>
</dbReference>
<dbReference type="OrthoDB" id="3366823at2759"/>
<dbReference type="RefSeq" id="XP_033691927.1">
    <property type="nucleotide sequence ID" value="XM_033824603.1"/>
</dbReference>